<evidence type="ECO:0000256" key="6">
    <source>
        <dbReference type="ARBA" id="ARBA00022839"/>
    </source>
</evidence>
<feature type="binding site" evidence="10">
    <location>
        <position position="453"/>
    </location>
    <ligand>
        <name>substrate</name>
    </ligand>
</feature>
<dbReference type="GO" id="GO:0006281">
    <property type="term" value="P:DNA repair"/>
    <property type="evidence" value="ECO:0007669"/>
    <property type="project" value="UniProtKB-KW"/>
</dbReference>
<dbReference type="HOGENOM" id="CLU_010413_2_0_1"/>
<evidence type="ECO:0000256" key="2">
    <source>
        <dbReference type="ARBA" id="ARBA00010205"/>
    </source>
</evidence>
<reference evidence="13 14" key="1">
    <citation type="journal article" date="2012" name="G3 (Bethesda)">
        <title>Pichia sorbitophila, an interspecies yeast hybrid reveals early steps of genome resolution following polyploidization.</title>
        <authorList>
            <person name="Leh Louis V."/>
            <person name="Despons L."/>
            <person name="Friedrich A."/>
            <person name="Martin T."/>
            <person name="Durrens P."/>
            <person name="Casaregola S."/>
            <person name="Neuveglise C."/>
            <person name="Fairhead C."/>
            <person name="Marck C."/>
            <person name="Cruz J.A."/>
            <person name="Straub M.L."/>
            <person name="Kugler V."/>
            <person name="Sacerdot C."/>
            <person name="Uzunov Z."/>
            <person name="Thierry A."/>
            <person name="Weiss S."/>
            <person name="Bleykasten C."/>
            <person name="De Montigny J."/>
            <person name="Jacques N."/>
            <person name="Jung P."/>
            <person name="Lemaire M."/>
            <person name="Mallet S."/>
            <person name="Morel G."/>
            <person name="Richard G.F."/>
            <person name="Sarkar A."/>
            <person name="Savel G."/>
            <person name="Schacherer J."/>
            <person name="Seret M.L."/>
            <person name="Talla E."/>
            <person name="Samson G."/>
            <person name="Jubin C."/>
            <person name="Poulain J."/>
            <person name="Vacherie B."/>
            <person name="Barbe V."/>
            <person name="Pelletier E."/>
            <person name="Sherman D.J."/>
            <person name="Westhof E."/>
            <person name="Weissenbach J."/>
            <person name="Baret P.V."/>
            <person name="Wincker P."/>
            <person name="Gaillardin C."/>
            <person name="Dujon B."/>
            <person name="Souciet J.L."/>
        </authorList>
    </citation>
    <scope>NUCLEOTIDE SEQUENCE [LARGE SCALE GENOMIC DNA]</scope>
    <source>
        <strain evidence="14">ATCC MYA-4447 / BCRC 22081 / CBS 7064 / NBRC 10061 / NRRL Y-12695</strain>
    </source>
</reference>
<evidence type="ECO:0000256" key="1">
    <source>
        <dbReference type="ARBA" id="ARBA00004123"/>
    </source>
</evidence>
<evidence type="ECO:0000256" key="4">
    <source>
        <dbReference type="ARBA" id="ARBA00022763"/>
    </source>
</evidence>
<accession>G8Y3H8</accession>
<dbReference type="STRING" id="559304.G8Y3H8"/>
<dbReference type="GO" id="GO:0017005">
    <property type="term" value="F:3'-tyrosyl-DNA phosphodiesterase activity"/>
    <property type="evidence" value="ECO:0007669"/>
    <property type="project" value="TreeGrafter"/>
</dbReference>
<dbReference type="eggNOG" id="KOG2031">
    <property type="taxonomic scope" value="Eukaryota"/>
</dbReference>
<dbReference type="Gene3D" id="3.30.870.10">
    <property type="entry name" value="Endonuclease Chain A"/>
    <property type="match status" value="2"/>
</dbReference>
<dbReference type="GO" id="GO:0005634">
    <property type="term" value="C:nucleus"/>
    <property type="evidence" value="ECO:0007669"/>
    <property type="project" value="UniProtKB-SubCell"/>
</dbReference>
<comment type="subcellular location">
    <subcellularLocation>
        <location evidence="1">Nucleus</location>
    </subcellularLocation>
</comment>
<evidence type="ECO:0000256" key="10">
    <source>
        <dbReference type="PIRSR" id="PIRSR610347-2"/>
    </source>
</evidence>
<comment type="similarity">
    <text evidence="2">Belongs to the tyrosyl-DNA phosphodiesterase family.</text>
</comment>
<keyword evidence="5" id="KW-0378">Hydrolase</keyword>
<feature type="compositionally biased region" description="Basic and acidic residues" evidence="12">
    <location>
        <begin position="14"/>
        <end position="26"/>
    </location>
</feature>
<dbReference type="GO" id="GO:0003690">
    <property type="term" value="F:double-stranded DNA binding"/>
    <property type="evidence" value="ECO:0007669"/>
    <property type="project" value="TreeGrafter"/>
</dbReference>
<dbReference type="InParanoid" id="G8Y3H8"/>
<keyword evidence="6" id="KW-0269">Exonuclease</keyword>
<gene>
    <name evidence="13" type="primary">Piso0_004828</name>
    <name evidence="13" type="ORF">GNLVRS01_PISO0M01882g</name>
</gene>
<keyword evidence="14" id="KW-1185">Reference proteome</keyword>
<dbReference type="GO" id="GO:0004527">
    <property type="term" value="F:exonuclease activity"/>
    <property type="evidence" value="ECO:0007669"/>
    <property type="project" value="UniProtKB-KW"/>
</dbReference>
<dbReference type="Pfam" id="PF06087">
    <property type="entry name" value="Tyr-DNA_phospho"/>
    <property type="match status" value="1"/>
</dbReference>
<dbReference type="PANTHER" id="PTHR12415:SF0">
    <property type="entry name" value="TYROSYL-DNA PHOSPHODIESTERASE 1"/>
    <property type="match status" value="1"/>
</dbReference>
<dbReference type="PANTHER" id="PTHR12415">
    <property type="entry name" value="TYROSYL-DNA PHOSPHODIESTERASE 1"/>
    <property type="match status" value="1"/>
</dbReference>
<feature type="active site" description="Nucleophile" evidence="9">
    <location>
        <position position="193"/>
    </location>
</feature>
<proteinExistence type="inferred from homology"/>
<name>G8Y3H8_PICSO</name>
<feature type="site" description="Interaction with DNA" evidence="11">
    <location>
        <position position="477"/>
    </location>
</feature>
<feature type="compositionally biased region" description="Basic and acidic residues" evidence="12">
    <location>
        <begin position="67"/>
        <end position="84"/>
    </location>
</feature>
<dbReference type="OrthoDB" id="47785at2759"/>
<dbReference type="OMA" id="AHSKFYM"/>
<evidence type="ECO:0000256" key="12">
    <source>
        <dbReference type="SAM" id="MobiDB-lite"/>
    </source>
</evidence>
<evidence type="ECO:0000256" key="7">
    <source>
        <dbReference type="ARBA" id="ARBA00023204"/>
    </source>
</evidence>
<dbReference type="InterPro" id="IPR010347">
    <property type="entry name" value="Tdp1"/>
</dbReference>
<feature type="binding site" evidence="10">
    <location>
        <position position="195"/>
    </location>
    <ligand>
        <name>substrate</name>
    </ligand>
</feature>
<protein>
    <submittedName>
        <fullName evidence="13">Piso0_004828 protein</fullName>
    </submittedName>
</protein>
<evidence type="ECO:0000256" key="11">
    <source>
        <dbReference type="PIRSR" id="PIRSR610347-3"/>
    </source>
</evidence>
<evidence type="ECO:0000256" key="8">
    <source>
        <dbReference type="ARBA" id="ARBA00023242"/>
    </source>
</evidence>
<sequence length="576" mass="65678">MSAIMDSSSNQNRKRSEASLRAAEHWRNKKRKPDISENDTGDSKDQAIIVASSDDDAAEDSSSSSVEEVKPDKSDKDCSGTRDGVKKSPIQLFYDASADLEPEKMDKERNYNAVTLSDMIGMPDLRSSFQFNFAIDLEFFLGHVHRSKESKTITFVLGSDLLSPEVKDEVQKRYGVDASDIKVDLPKRFGTHHTKMMVNFYENETCEIIIMTCNLQPIDFSALTQMCWRSGRLSRASSSNPGKPRFKTDIIRYLKRYRKQKINELADTLAEFDMSGIDVELVASVPGNFNLARTADDSEEYGYGKLYQVLKRNDLLLGNEDTDKEYNVLAQATSISYPFALKEKNTASVFSHIICPLIFSRNSDRLFDVLEPGTKSFRDHQIKHSYNPHIIYPCAKDIALSGTGFYSGQAIHFKYDTSAIHRNQFEQNIKPYLYKWRASHKNAGREETPPHVKLYMCDNGDNWKTLRWVLMASHNLSKQAWGARRELRYRSADPSTYEISSYELGVLIPSSSDHKLVPVFDSRHQRKVTDQGDVPVRIPFILPPERYSSDDKPWSAYSNYGSLKDKFGHTWEGLTN</sequence>
<evidence type="ECO:0000256" key="9">
    <source>
        <dbReference type="PIRSR" id="PIRSR610347-1"/>
    </source>
</evidence>
<keyword evidence="4" id="KW-0227">DNA damage</keyword>
<keyword evidence="3" id="KW-0540">Nuclease</keyword>
<dbReference type="AlphaFoldDB" id="G8Y3H8"/>
<dbReference type="Proteomes" id="UP000005222">
    <property type="component" value="Chromosome M"/>
</dbReference>
<dbReference type="SUPFAM" id="SSF56024">
    <property type="entry name" value="Phospholipase D/nuclease"/>
    <property type="match status" value="2"/>
</dbReference>
<keyword evidence="7" id="KW-0234">DNA repair</keyword>
<feature type="region of interest" description="Disordered" evidence="12">
    <location>
        <begin position="1"/>
        <end position="84"/>
    </location>
</feature>
<dbReference type="EMBL" id="FO082047">
    <property type="protein sequence ID" value="CCE85246.1"/>
    <property type="molecule type" value="Genomic_DNA"/>
</dbReference>
<evidence type="ECO:0000313" key="14">
    <source>
        <dbReference type="Proteomes" id="UP000005222"/>
    </source>
</evidence>
<evidence type="ECO:0000256" key="3">
    <source>
        <dbReference type="ARBA" id="ARBA00022722"/>
    </source>
</evidence>
<feature type="compositionally biased region" description="Polar residues" evidence="12">
    <location>
        <begin position="1"/>
        <end position="11"/>
    </location>
</feature>
<organism evidence="13 14">
    <name type="scientific">Pichia sorbitophila (strain ATCC MYA-4447 / BCRC 22081 / CBS 7064 / NBRC 10061 / NRRL Y-12695)</name>
    <name type="common">Hybrid yeast</name>
    <dbReference type="NCBI Taxonomy" id="559304"/>
    <lineage>
        <taxon>Eukaryota</taxon>
        <taxon>Fungi</taxon>
        <taxon>Dikarya</taxon>
        <taxon>Ascomycota</taxon>
        <taxon>Saccharomycotina</taxon>
        <taxon>Pichiomycetes</taxon>
        <taxon>Debaryomycetaceae</taxon>
        <taxon>Millerozyma</taxon>
    </lineage>
</organism>
<dbReference type="GO" id="GO:0003697">
    <property type="term" value="F:single-stranded DNA binding"/>
    <property type="evidence" value="ECO:0007669"/>
    <property type="project" value="TreeGrafter"/>
</dbReference>
<dbReference type="FunCoup" id="G8Y3H8">
    <property type="interactions" value="779"/>
</dbReference>
<keyword evidence="8" id="KW-0539">Nucleus</keyword>
<evidence type="ECO:0000313" key="13">
    <source>
        <dbReference type="EMBL" id="CCE85246.1"/>
    </source>
</evidence>
<dbReference type="CDD" id="cd09196">
    <property type="entry name" value="PLDc_yTdp1_2"/>
    <property type="match status" value="1"/>
</dbReference>
<feature type="active site" description="Proton donor/acceptor" evidence="9">
    <location>
        <position position="451"/>
    </location>
</feature>
<evidence type="ECO:0000256" key="5">
    <source>
        <dbReference type="ARBA" id="ARBA00022801"/>
    </source>
</evidence>